<dbReference type="AlphaFoldDB" id="A0A368NBG7"/>
<evidence type="ECO:0000259" key="2">
    <source>
        <dbReference type="Pfam" id="PF01408"/>
    </source>
</evidence>
<dbReference type="SUPFAM" id="SSF55347">
    <property type="entry name" value="Glyceraldehyde-3-phosphate dehydrogenase-like, C-terminal domain"/>
    <property type="match status" value="1"/>
</dbReference>
<sequence length="350" mass="37896">MIRTAIVGLGAVAGWHEAAIERTPGAELVAVADVDGSRVERVAARTGVAGYTDLDRLLRDAPVDWVHVCTPIRTHYDLAMRCVDHGVDVLVEKPFVRTREEFERLTAAADRAGVRATVVHNQVYYPSVLDACRRIERGEFGRVHGVSVRWAEDVDPRRPDRGDWVLDLPGGEFGEGIVHPIYVGLRAAGYPADSSAVSVGRIDTTGDETVAFDGIAVSYTTADGVACTIQHHSNVPDRRRIDFAAERAHVTVDVATGSVRVQRDSYGPNASGAYPALRAAVDGLGGAVRTTVDAVADAVWRRVTDAESRHDTHSPVIRREAAAIRGRGDGPTPRAEADWANRLFTRLCDP</sequence>
<feature type="domain" description="Gfo/Idh/MocA-like oxidoreductase N-terminal" evidence="2">
    <location>
        <begin position="2"/>
        <end position="119"/>
    </location>
</feature>
<protein>
    <submittedName>
        <fullName evidence="4">Gfo/Idh/MocA family oxidoreductase</fullName>
    </submittedName>
</protein>
<dbReference type="Proteomes" id="UP000252189">
    <property type="component" value="Unassembled WGS sequence"/>
</dbReference>
<gene>
    <name evidence="4" type="ORF">DU504_09200</name>
</gene>
<dbReference type="SUPFAM" id="SSF51735">
    <property type="entry name" value="NAD(P)-binding Rossmann-fold domains"/>
    <property type="match status" value="1"/>
</dbReference>
<dbReference type="Gene3D" id="3.30.360.10">
    <property type="entry name" value="Dihydrodipicolinate Reductase, domain 2"/>
    <property type="match status" value="1"/>
</dbReference>
<dbReference type="GO" id="GO:0016491">
    <property type="term" value="F:oxidoreductase activity"/>
    <property type="evidence" value="ECO:0007669"/>
    <property type="project" value="UniProtKB-KW"/>
</dbReference>
<dbReference type="Pfam" id="PF22725">
    <property type="entry name" value="GFO_IDH_MocA_C3"/>
    <property type="match status" value="1"/>
</dbReference>
<dbReference type="InterPro" id="IPR000683">
    <property type="entry name" value="Gfo/Idh/MocA-like_OxRdtase_N"/>
</dbReference>
<dbReference type="RefSeq" id="WP_114449021.1">
    <property type="nucleotide sequence ID" value="NZ_QPHM01000001.1"/>
</dbReference>
<dbReference type="InterPro" id="IPR050463">
    <property type="entry name" value="Gfo/Idh/MocA_oxidrdct_glycsds"/>
</dbReference>
<evidence type="ECO:0000256" key="1">
    <source>
        <dbReference type="ARBA" id="ARBA00023002"/>
    </source>
</evidence>
<dbReference type="PANTHER" id="PTHR43818:SF11">
    <property type="entry name" value="BCDNA.GH03377"/>
    <property type="match status" value="1"/>
</dbReference>
<feature type="domain" description="GFO/IDH/MocA-like oxidoreductase" evidence="3">
    <location>
        <begin position="131"/>
        <end position="243"/>
    </location>
</feature>
<comment type="caution">
    <text evidence="4">The sequence shown here is derived from an EMBL/GenBank/DDBJ whole genome shotgun (WGS) entry which is preliminary data.</text>
</comment>
<dbReference type="OrthoDB" id="25239at2157"/>
<dbReference type="InterPro" id="IPR055170">
    <property type="entry name" value="GFO_IDH_MocA-like_dom"/>
</dbReference>
<dbReference type="InterPro" id="IPR036291">
    <property type="entry name" value="NAD(P)-bd_dom_sf"/>
</dbReference>
<dbReference type="GO" id="GO:0000166">
    <property type="term" value="F:nucleotide binding"/>
    <property type="evidence" value="ECO:0007669"/>
    <property type="project" value="InterPro"/>
</dbReference>
<keyword evidence="5" id="KW-1185">Reference proteome</keyword>
<evidence type="ECO:0000313" key="5">
    <source>
        <dbReference type="Proteomes" id="UP000252189"/>
    </source>
</evidence>
<evidence type="ECO:0000259" key="3">
    <source>
        <dbReference type="Pfam" id="PF22725"/>
    </source>
</evidence>
<dbReference type="EMBL" id="QPHM01000001">
    <property type="protein sequence ID" value="RCU47460.1"/>
    <property type="molecule type" value="Genomic_DNA"/>
</dbReference>
<evidence type="ECO:0000313" key="4">
    <source>
        <dbReference type="EMBL" id="RCU47460.1"/>
    </source>
</evidence>
<proteinExistence type="predicted"/>
<organism evidence="4 5">
    <name type="scientific">Haloplanus salinus</name>
    <dbReference type="NCBI Taxonomy" id="1126245"/>
    <lineage>
        <taxon>Archaea</taxon>
        <taxon>Methanobacteriati</taxon>
        <taxon>Methanobacteriota</taxon>
        <taxon>Stenosarchaea group</taxon>
        <taxon>Halobacteria</taxon>
        <taxon>Halobacteriales</taxon>
        <taxon>Haloferacaceae</taxon>
        <taxon>Haloplanus</taxon>
    </lineage>
</organism>
<reference evidence="4 5" key="1">
    <citation type="submission" date="2018-07" db="EMBL/GenBank/DDBJ databases">
        <title>Genome sequences of Haloplanus salinus JCM 18368T.</title>
        <authorList>
            <person name="Kim Y.B."/>
            <person name="Roh S.W."/>
        </authorList>
    </citation>
    <scope>NUCLEOTIDE SEQUENCE [LARGE SCALE GENOMIC DNA]</scope>
    <source>
        <strain evidence="4 5">JCM 18368</strain>
    </source>
</reference>
<dbReference type="Gene3D" id="3.40.50.720">
    <property type="entry name" value="NAD(P)-binding Rossmann-like Domain"/>
    <property type="match status" value="1"/>
</dbReference>
<dbReference type="PANTHER" id="PTHR43818">
    <property type="entry name" value="BCDNA.GH03377"/>
    <property type="match status" value="1"/>
</dbReference>
<name>A0A368NBG7_9EURY</name>
<keyword evidence="1" id="KW-0560">Oxidoreductase</keyword>
<accession>A0A368NBG7</accession>
<dbReference type="Pfam" id="PF01408">
    <property type="entry name" value="GFO_IDH_MocA"/>
    <property type="match status" value="1"/>
</dbReference>